<sequence length="386" mass="40207">MKLFKSLLIAPATLGLLAPMSATANELNLAEVSGYSSSEEVQNISEFYPKELAVTNSRVDGLEARINEFEAGGFSETTTASFSADFYLGGVDGGTSATDDPFMATYGFQIDLNTSFTGEDSLDISIDAGNTSSSTTSVTEFDGNATGDVLTVDGVSYTFPVGGATVFVADNGDGSALFTTACSYGGPTNTLDDCGNVNAGITGGAVATGASYDFGNGFSTAVGLQTNTEASTGIMTEESTDAYALNAAYTDDNYGFSVTWSNIEDGSNGNDTYTALNGSFTPDGEALPSISVGYEIGDDDSKSTDEEITSFFVGLQWDEVGPGALGIAMGHSNTVEGAEEEYMYEAYYSYPVNDQMTITPVIYTKESATSGQDDATGFLVKTSFSF</sequence>
<feature type="chain" id="PRO_5040748349" evidence="1">
    <location>
        <begin position="25"/>
        <end position="386"/>
    </location>
</feature>
<reference evidence="3" key="1">
    <citation type="journal article" date="2014" name="Sci. Data">
        <title>Genomes of diverse isolates of the marine cyanobacterium Prochlorococcus.</title>
        <authorList>
            <person name="Biller S."/>
            <person name="Berube P."/>
            <person name="Thompson J."/>
            <person name="Kelly L."/>
            <person name="Roggensack S."/>
            <person name="Awad L."/>
            <person name="Roache-Johnson K."/>
            <person name="Ding H."/>
            <person name="Giovannoni S.J."/>
            <person name="Moore L.R."/>
            <person name="Chisholm S.W."/>
        </authorList>
    </citation>
    <scope>NUCLEOTIDE SEQUENCE [LARGE SCALE GENOMIC DNA]</scope>
</reference>
<dbReference type="EMBL" id="JNAJ01000016">
    <property type="protein sequence ID" value="KGF90833.1"/>
    <property type="molecule type" value="Genomic_DNA"/>
</dbReference>
<dbReference type="OrthoDB" id="539472at2"/>
<comment type="caution">
    <text evidence="2">The sequence shown here is derived from an EMBL/GenBank/DDBJ whole genome shotgun (WGS) entry which is preliminary data.</text>
</comment>
<feature type="signal peptide" evidence="1">
    <location>
        <begin position="1"/>
        <end position="24"/>
    </location>
</feature>
<dbReference type="SUPFAM" id="SSF56935">
    <property type="entry name" value="Porins"/>
    <property type="match status" value="1"/>
</dbReference>
<evidence type="ECO:0000256" key="1">
    <source>
        <dbReference type="SAM" id="SignalP"/>
    </source>
</evidence>
<proteinExistence type="predicted"/>
<organism evidence="2 3">
    <name type="scientific">Prochlorococcus marinus str. MIT 9116</name>
    <dbReference type="NCBI Taxonomy" id="167544"/>
    <lineage>
        <taxon>Bacteria</taxon>
        <taxon>Bacillati</taxon>
        <taxon>Cyanobacteriota</taxon>
        <taxon>Cyanophyceae</taxon>
        <taxon>Synechococcales</taxon>
        <taxon>Prochlorococcaceae</taxon>
        <taxon>Prochlorococcus</taxon>
    </lineage>
</organism>
<evidence type="ECO:0000313" key="3">
    <source>
        <dbReference type="Proteomes" id="UP000030491"/>
    </source>
</evidence>
<gene>
    <name evidence="2" type="ORF">EU93_1432</name>
</gene>
<dbReference type="AlphaFoldDB" id="A0A0A1ZRL8"/>
<evidence type="ECO:0000313" key="2">
    <source>
        <dbReference type="EMBL" id="KGF90833.1"/>
    </source>
</evidence>
<protein>
    <submittedName>
        <fullName evidence="2">Putative porin</fullName>
    </submittedName>
</protein>
<name>A0A0A1ZRL8_PROMR</name>
<keyword evidence="1" id="KW-0732">Signal</keyword>
<accession>A0A0A1ZRL8</accession>
<dbReference type="Proteomes" id="UP000030491">
    <property type="component" value="Unassembled WGS sequence"/>
</dbReference>